<dbReference type="RefSeq" id="WP_201309801.1">
    <property type="nucleotide sequence ID" value="NZ_BLYI01000006.1"/>
</dbReference>
<evidence type="ECO:0008006" key="9">
    <source>
        <dbReference type="Google" id="ProtNLM"/>
    </source>
</evidence>
<evidence type="ECO:0000256" key="1">
    <source>
        <dbReference type="ARBA" id="ARBA00004651"/>
    </source>
</evidence>
<gene>
    <name evidence="7" type="primary">cps2J</name>
    <name evidence="7" type="ORF">ANBU17_04080</name>
</gene>
<dbReference type="EMBL" id="BLYI01000006">
    <property type="protein sequence ID" value="GFO84061.1"/>
    <property type="molecule type" value="Genomic_DNA"/>
</dbReference>
<feature type="transmembrane region" description="Helical" evidence="6">
    <location>
        <begin position="324"/>
        <end position="347"/>
    </location>
</feature>
<dbReference type="PANTHER" id="PTHR30250:SF11">
    <property type="entry name" value="O-ANTIGEN TRANSPORTER-RELATED"/>
    <property type="match status" value="1"/>
</dbReference>
<dbReference type="InterPro" id="IPR002797">
    <property type="entry name" value="Polysacc_synth"/>
</dbReference>
<feature type="transmembrane region" description="Helical" evidence="6">
    <location>
        <begin position="359"/>
        <end position="378"/>
    </location>
</feature>
<comment type="caution">
    <text evidence="7">The sequence shown here is derived from an EMBL/GenBank/DDBJ whole genome shotgun (WGS) entry which is preliminary data.</text>
</comment>
<keyword evidence="3 6" id="KW-0812">Transmembrane</keyword>
<dbReference type="InterPro" id="IPR050833">
    <property type="entry name" value="Poly_Biosynth_Transport"/>
</dbReference>
<feature type="transmembrane region" description="Helical" evidence="6">
    <location>
        <begin position="172"/>
        <end position="190"/>
    </location>
</feature>
<evidence type="ECO:0000256" key="4">
    <source>
        <dbReference type="ARBA" id="ARBA00022989"/>
    </source>
</evidence>
<reference evidence="7" key="1">
    <citation type="submission" date="2020-06" db="EMBL/GenBank/DDBJ databases">
        <title>Characterization of fructooligosaccharide metabolism and fructooligosaccharide-degrading enzymes in human commensal butyrate producers.</title>
        <authorList>
            <person name="Tanno H."/>
            <person name="Fujii T."/>
            <person name="Hirano K."/>
            <person name="Maeno S."/>
            <person name="Tonozuka T."/>
            <person name="Sakamoto M."/>
            <person name="Ohkuma M."/>
            <person name="Tochio T."/>
            <person name="Endo A."/>
        </authorList>
    </citation>
    <scope>NUCLEOTIDE SEQUENCE</scope>
    <source>
        <strain evidence="7">JCM 17466</strain>
    </source>
</reference>
<protein>
    <recommendedName>
        <fullName evidence="9">Polysaccharide biosynthesis protein</fullName>
    </recommendedName>
</protein>
<dbReference type="AlphaFoldDB" id="A0A916Q6R3"/>
<keyword evidence="8" id="KW-1185">Reference proteome</keyword>
<feature type="transmembrane region" description="Helical" evidence="6">
    <location>
        <begin position="384"/>
        <end position="402"/>
    </location>
</feature>
<evidence type="ECO:0000256" key="3">
    <source>
        <dbReference type="ARBA" id="ARBA00022692"/>
    </source>
</evidence>
<feature type="transmembrane region" description="Helical" evidence="6">
    <location>
        <begin position="12"/>
        <end position="33"/>
    </location>
</feature>
<dbReference type="GO" id="GO:0005886">
    <property type="term" value="C:plasma membrane"/>
    <property type="evidence" value="ECO:0007669"/>
    <property type="project" value="UniProtKB-SubCell"/>
</dbReference>
<name>A0A916Q6R3_9FIRM</name>
<keyword evidence="5 6" id="KW-0472">Membrane</keyword>
<accession>A0A916Q6R3</accession>
<comment type="subcellular location">
    <subcellularLocation>
        <location evidence="1">Cell membrane</location>
        <topology evidence="1">Multi-pass membrane protein</topology>
    </subcellularLocation>
</comment>
<feature type="transmembrane region" description="Helical" evidence="6">
    <location>
        <begin position="115"/>
        <end position="134"/>
    </location>
</feature>
<keyword evidence="4 6" id="KW-1133">Transmembrane helix</keyword>
<feature type="transmembrane region" description="Helical" evidence="6">
    <location>
        <begin position="292"/>
        <end position="312"/>
    </location>
</feature>
<keyword evidence="2" id="KW-1003">Cell membrane</keyword>
<feature type="transmembrane region" description="Helical" evidence="6">
    <location>
        <begin position="141"/>
        <end position="166"/>
    </location>
</feature>
<organism evidence="7 8">
    <name type="scientific">Anaerostipes butyraticus</name>
    <dbReference type="NCBI Taxonomy" id="645466"/>
    <lineage>
        <taxon>Bacteria</taxon>
        <taxon>Bacillati</taxon>
        <taxon>Bacillota</taxon>
        <taxon>Clostridia</taxon>
        <taxon>Lachnospirales</taxon>
        <taxon>Lachnospiraceae</taxon>
        <taxon>Anaerostipes</taxon>
    </lineage>
</organism>
<feature type="transmembrane region" description="Helical" evidence="6">
    <location>
        <begin position="438"/>
        <end position="454"/>
    </location>
</feature>
<proteinExistence type="predicted"/>
<evidence type="ECO:0000256" key="6">
    <source>
        <dbReference type="SAM" id="Phobius"/>
    </source>
</evidence>
<dbReference type="Pfam" id="PF01943">
    <property type="entry name" value="Polysacc_synt"/>
    <property type="match status" value="1"/>
</dbReference>
<evidence type="ECO:0000313" key="7">
    <source>
        <dbReference type="EMBL" id="GFO84061.1"/>
    </source>
</evidence>
<feature type="transmembrane region" description="Helical" evidence="6">
    <location>
        <begin position="53"/>
        <end position="71"/>
    </location>
</feature>
<evidence type="ECO:0000256" key="2">
    <source>
        <dbReference type="ARBA" id="ARBA00022475"/>
    </source>
</evidence>
<evidence type="ECO:0000313" key="8">
    <source>
        <dbReference type="Proteomes" id="UP000613208"/>
    </source>
</evidence>
<evidence type="ECO:0000256" key="5">
    <source>
        <dbReference type="ARBA" id="ARBA00023136"/>
    </source>
</evidence>
<sequence length="473" mass="54034">MGKYKYLIKNIGLLTLSSFGTKLLTFFLVPLYTSVLSTSEYGTFDLTYTTVSLLIPILTMSIVESTLRFSLDKNADQQEIFSISLRIVIRSSIIFIACIVLNYYLELFPFINDNIVFFCMYYIVMLSQQLLQAFARGIDHVADIAVSGVLNSAVMITLNIVFLLYFRLGLTGYFLAYIIGLLTTSIYLSVRIKIWKYIRFSKLRKSKEKEMLSYSKPLVVNSISWWINNASDRYVVTWICGLAANGVYSVGYKIPSILSVFQTIFNTAWQLSTVRAYDREDADGFFKNIYSLYNLVMVFGCSLMIVLTRLLARFLYAKDFFGAWRYVPFLMMAVVFGALIGVFSGVFQAVKDSKSQGKITVVGALINLVLNIILTLWIGAIGAAIATAVAYFIMWLLNLYYIRKYIVIKIRLKRDILSYVLLFLQTVLMLWFADSIPLYLVQLIICGIILLLYSEEVKTILQRFVLIITGKRE</sequence>
<dbReference type="PANTHER" id="PTHR30250">
    <property type="entry name" value="PST FAMILY PREDICTED COLANIC ACID TRANSPORTER"/>
    <property type="match status" value="1"/>
</dbReference>
<feature type="transmembrane region" description="Helical" evidence="6">
    <location>
        <begin position="83"/>
        <end position="103"/>
    </location>
</feature>
<dbReference type="Proteomes" id="UP000613208">
    <property type="component" value="Unassembled WGS sequence"/>
</dbReference>
<feature type="transmembrane region" description="Helical" evidence="6">
    <location>
        <begin position="414"/>
        <end position="432"/>
    </location>
</feature>